<comment type="pathway">
    <text evidence="2">tRNA modification; wybutosine-tRNA(Phe) biosynthesis.</text>
</comment>
<evidence type="ECO:0000256" key="3">
    <source>
        <dbReference type="SAM" id="MobiDB-lite"/>
    </source>
</evidence>
<dbReference type="InterPro" id="IPR029063">
    <property type="entry name" value="SAM-dependent_MTases_sf"/>
</dbReference>
<gene>
    <name evidence="5" type="ORF">L207DRAFT_516500</name>
</gene>
<dbReference type="STRING" id="1149755.A0A2J6RAK3"/>
<dbReference type="InterPro" id="IPR026274">
    <property type="entry name" value="tRNA_wybutosine_synth_prot_2"/>
</dbReference>
<keyword evidence="6" id="KW-1185">Reference proteome</keyword>
<keyword evidence="2" id="KW-0819">tRNA processing</keyword>
<feature type="compositionally biased region" description="Polar residues" evidence="3">
    <location>
        <begin position="1"/>
        <end position="20"/>
    </location>
</feature>
<dbReference type="UniPathway" id="UPA00375"/>
<evidence type="ECO:0000313" key="5">
    <source>
        <dbReference type="EMBL" id="PMD35552.1"/>
    </source>
</evidence>
<dbReference type="Proteomes" id="UP000235786">
    <property type="component" value="Unassembled WGS sequence"/>
</dbReference>
<comment type="similarity">
    <text evidence="2">Belongs to the class I-like SAM-binding methyltransferase superfamily. TRM5/TYW2 family.</text>
</comment>
<dbReference type="InterPro" id="IPR030382">
    <property type="entry name" value="MeTrfase_TRM5/TYW2"/>
</dbReference>
<keyword evidence="2" id="KW-0808">Transferase</keyword>
<evidence type="ECO:0000259" key="4">
    <source>
        <dbReference type="PROSITE" id="PS51684"/>
    </source>
</evidence>
<organism evidence="5 6">
    <name type="scientific">Hyaloscypha variabilis (strain UAMH 11265 / GT02V1 / F)</name>
    <name type="common">Meliniomyces variabilis</name>
    <dbReference type="NCBI Taxonomy" id="1149755"/>
    <lineage>
        <taxon>Eukaryota</taxon>
        <taxon>Fungi</taxon>
        <taxon>Dikarya</taxon>
        <taxon>Ascomycota</taxon>
        <taxon>Pezizomycotina</taxon>
        <taxon>Leotiomycetes</taxon>
        <taxon>Helotiales</taxon>
        <taxon>Hyaloscyphaceae</taxon>
        <taxon>Hyaloscypha</taxon>
        <taxon>Hyaloscypha variabilis</taxon>
    </lineage>
</organism>
<protein>
    <recommendedName>
        <fullName evidence="2">tRNA wybutosine-synthesizing protein 2</fullName>
        <shortName evidence="2">tRNA-yW-synthesizing protein 2</shortName>
    </recommendedName>
    <alternativeName>
        <fullName evidence="2">tRNA(Phe) (4-demethylwyosine(37)-C(7)) aminocarboxypropyltransferase</fullName>
    </alternativeName>
</protein>
<dbReference type="AlphaFoldDB" id="A0A2J6RAK3"/>
<dbReference type="GO" id="GO:0005737">
    <property type="term" value="C:cytoplasm"/>
    <property type="evidence" value="ECO:0007669"/>
    <property type="project" value="UniProtKB-SubCell"/>
</dbReference>
<name>A0A2J6RAK3_HYAVF</name>
<dbReference type="GO" id="GO:0030488">
    <property type="term" value="P:tRNA methylation"/>
    <property type="evidence" value="ECO:0007669"/>
    <property type="project" value="TreeGrafter"/>
</dbReference>
<dbReference type="PROSITE" id="PS51684">
    <property type="entry name" value="SAM_MT_TRM5_TYW2"/>
    <property type="match status" value="1"/>
</dbReference>
<feature type="region of interest" description="Disordered" evidence="3">
    <location>
        <begin position="1"/>
        <end position="23"/>
    </location>
</feature>
<dbReference type="SUPFAM" id="SSF53335">
    <property type="entry name" value="S-adenosyl-L-methionine-dependent methyltransferases"/>
    <property type="match status" value="1"/>
</dbReference>
<comment type="subcellular location">
    <subcellularLocation>
        <location evidence="2">Cytoplasm</location>
    </subcellularLocation>
</comment>
<comment type="catalytic activity">
    <reaction evidence="1">
        <text>4-demethylwyosine(37) in tRNA(Phe) + S-adenosyl-L-methionine = 4-demethyl-7-[(3S)-3-amino-3-carboxypropyl]wyosine(37) in tRNA(Phe) + S-methyl-5'-thioadenosine + H(+)</text>
        <dbReference type="Rhea" id="RHEA:36355"/>
        <dbReference type="Rhea" id="RHEA-COMP:10164"/>
        <dbReference type="Rhea" id="RHEA-COMP:10378"/>
        <dbReference type="ChEBI" id="CHEBI:15378"/>
        <dbReference type="ChEBI" id="CHEBI:17509"/>
        <dbReference type="ChEBI" id="CHEBI:59789"/>
        <dbReference type="ChEBI" id="CHEBI:64315"/>
        <dbReference type="ChEBI" id="CHEBI:73550"/>
        <dbReference type="EC" id="2.5.1.114"/>
    </reaction>
</comment>
<evidence type="ECO:0000256" key="2">
    <source>
        <dbReference type="PIRNR" id="PIRNR038972"/>
    </source>
</evidence>
<proteinExistence type="inferred from homology"/>
<keyword evidence="2" id="KW-0949">S-adenosyl-L-methionine</keyword>
<dbReference type="GO" id="GO:0008757">
    <property type="term" value="F:S-adenosylmethionine-dependent methyltransferase activity"/>
    <property type="evidence" value="ECO:0007669"/>
    <property type="project" value="InterPro"/>
</dbReference>
<evidence type="ECO:0000256" key="1">
    <source>
        <dbReference type="ARBA" id="ARBA00049400"/>
    </source>
</evidence>
<dbReference type="PANTHER" id="PTHR23245">
    <property type="entry name" value="TRNA METHYLTRANSFERASE"/>
    <property type="match status" value="1"/>
</dbReference>
<dbReference type="GO" id="GO:0102522">
    <property type="term" value="F:tRNA 4-demethylwyosine alpha-amino-alpha-carboxypropyltransferase activity"/>
    <property type="evidence" value="ECO:0007669"/>
    <property type="project" value="UniProtKB-EC"/>
</dbReference>
<dbReference type="PANTHER" id="PTHR23245:SF25">
    <property type="entry name" value="TRNA WYBUTOSINE-SYNTHESIZING PROTEIN 2 HOMOLOG"/>
    <property type="match status" value="1"/>
</dbReference>
<dbReference type="OrthoDB" id="2387925at2759"/>
<sequence>MDIAETTSGRITARPSQNSRPKPINPIEAAIRSWLHMLPQELLLDLDSSLESLLSRAPKRWVVYPPMVLLPAGSFGDDWWAAMGSEQAASRNAIKLWDLLLESIGRREGKGPLTHLAVNSGIPLHKSQSQGLGSQGLGMPANVEDCRPTVNKPSQENQDRGPDFDVRGVLDSYENLLRTPSGLIMLQGDFGPALPSETVPTEKDFEEAFWVSTKQNGIIQVWAPRYTMFSRGNVKEKARLLDFHRQDQTLPSRRLAKEKLRGDSVVDLYAGIGYFVFSYVKMGLRRVIGWELNPWSVEGLRRGSVANGWSVKVVRSHEVLDLEDDQIVVVLEDNRNAAKRLQGPGRKERGRTRHVNCGLLPSSKESWETALEILDNDGWLHLHENVGVDSVQGRAQEIEELIMRWLKKTDEQRFAKVEHVEYVKTFAPGVWHCVFDVYVNSTGMRP</sequence>
<comment type="function">
    <text evidence="2">S-adenosyl-L-methionine-dependent transferase that acts as a component of the wybutosine biosynthesis pathway. Wybutosine is a hyper modified guanosine with a tricyclic base found at the 3'-position adjacent to the anticodon of eukaryotic phenylalanine tRNA. Catalyzes the transfer of the alpha-amino-alpha-carboxypropyl (acp) group from S-adenosyl-L-methionine to the C-7 position of 4-demethylwyosine (imG-14) to produce wybutosine-86.</text>
</comment>
<feature type="domain" description="SAM-dependent methyltransferase TRM5/TYW2-type" evidence="4">
    <location>
        <begin position="206"/>
        <end position="441"/>
    </location>
</feature>
<dbReference type="EMBL" id="KZ613952">
    <property type="protein sequence ID" value="PMD35552.1"/>
    <property type="molecule type" value="Genomic_DNA"/>
</dbReference>
<dbReference type="GO" id="GO:0008175">
    <property type="term" value="F:tRNA methyltransferase activity"/>
    <property type="evidence" value="ECO:0007669"/>
    <property type="project" value="TreeGrafter"/>
</dbReference>
<dbReference type="Gene3D" id="3.40.50.150">
    <property type="entry name" value="Vaccinia Virus protein VP39"/>
    <property type="match status" value="1"/>
</dbReference>
<reference evidence="5 6" key="1">
    <citation type="submission" date="2016-04" db="EMBL/GenBank/DDBJ databases">
        <title>A degradative enzymes factory behind the ericoid mycorrhizal symbiosis.</title>
        <authorList>
            <consortium name="DOE Joint Genome Institute"/>
            <person name="Martino E."/>
            <person name="Morin E."/>
            <person name="Grelet G."/>
            <person name="Kuo A."/>
            <person name="Kohler A."/>
            <person name="Daghino S."/>
            <person name="Barry K."/>
            <person name="Choi C."/>
            <person name="Cichocki N."/>
            <person name="Clum A."/>
            <person name="Copeland A."/>
            <person name="Hainaut M."/>
            <person name="Haridas S."/>
            <person name="Labutti K."/>
            <person name="Lindquist E."/>
            <person name="Lipzen A."/>
            <person name="Khouja H.-R."/>
            <person name="Murat C."/>
            <person name="Ohm R."/>
            <person name="Olson A."/>
            <person name="Spatafora J."/>
            <person name="Veneault-Fourrey C."/>
            <person name="Henrissat B."/>
            <person name="Grigoriev I."/>
            <person name="Martin F."/>
            <person name="Perotto S."/>
        </authorList>
    </citation>
    <scope>NUCLEOTIDE SEQUENCE [LARGE SCALE GENOMIC DNA]</scope>
    <source>
        <strain evidence="5 6">F</strain>
    </source>
</reference>
<dbReference type="PIRSF" id="PIRSF038972">
    <property type="entry name" value="Trm12"/>
    <property type="match status" value="1"/>
</dbReference>
<accession>A0A2J6RAK3</accession>
<keyword evidence="2" id="KW-0963">Cytoplasm</keyword>
<evidence type="ECO:0000313" key="6">
    <source>
        <dbReference type="Proteomes" id="UP000235786"/>
    </source>
</evidence>
<dbReference type="GO" id="GO:0031591">
    <property type="term" value="P:wybutosine biosynthetic process"/>
    <property type="evidence" value="ECO:0007669"/>
    <property type="project" value="InterPro"/>
</dbReference>